<proteinExistence type="predicted"/>
<dbReference type="GO" id="GO:0003676">
    <property type="term" value="F:nucleic acid binding"/>
    <property type="evidence" value="ECO:0007669"/>
    <property type="project" value="InterPro"/>
</dbReference>
<dbReference type="Pfam" id="PF13456">
    <property type="entry name" value="RVT_3"/>
    <property type="match status" value="1"/>
</dbReference>
<reference evidence="2 3" key="1">
    <citation type="journal article" date="2014" name="Am. J. Bot.">
        <title>Genome assembly and annotation for red clover (Trifolium pratense; Fabaceae).</title>
        <authorList>
            <person name="Istvanek J."/>
            <person name="Jaros M."/>
            <person name="Krenek A."/>
            <person name="Repkova J."/>
        </authorList>
    </citation>
    <scope>NUCLEOTIDE SEQUENCE [LARGE SCALE GENOMIC DNA]</scope>
    <source>
        <strain evidence="3">cv. Tatra</strain>
        <tissue evidence="2">Young leaves</tissue>
    </source>
</reference>
<comment type="caution">
    <text evidence="2">The sequence shown here is derived from an EMBL/GenBank/DDBJ whole genome shotgun (WGS) entry which is preliminary data.</text>
</comment>
<sequence>MVRCVGAVTKVIKGSDDATLAEPMGLLKALNWVKTLHLTRVVIEMDAAVIVQAIHMNSFPRTRWGQLAKISIYVCDSSLINEAPAFEEFSGDATMMVLQQLWW</sequence>
<dbReference type="Proteomes" id="UP000236291">
    <property type="component" value="Unassembled WGS sequence"/>
</dbReference>
<feature type="domain" description="RNase H type-1" evidence="1">
    <location>
        <begin position="4"/>
        <end position="58"/>
    </location>
</feature>
<dbReference type="InterPro" id="IPR002156">
    <property type="entry name" value="RNaseH_domain"/>
</dbReference>
<evidence type="ECO:0000259" key="1">
    <source>
        <dbReference type="Pfam" id="PF13456"/>
    </source>
</evidence>
<protein>
    <recommendedName>
        <fullName evidence="1">RNase H type-1 domain-containing protein</fullName>
    </recommendedName>
</protein>
<evidence type="ECO:0000313" key="2">
    <source>
        <dbReference type="EMBL" id="PNY12731.1"/>
    </source>
</evidence>
<dbReference type="GO" id="GO:0004523">
    <property type="term" value="F:RNA-DNA hybrid ribonuclease activity"/>
    <property type="evidence" value="ECO:0007669"/>
    <property type="project" value="InterPro"/>
</dbReference>
<name>A0A2K3PBR9_TRIPR</name>
<evidence type="ECO:0000313" key="3">
    <source>
        <dbReference type="Proteomes" id="UP000236291"/>
    </source>
</evidence>
<organism evidence="2 3">
    <name type="scientific">Trifolium pratense</name>
    <name type="common">Red clover</name>
    <dbReference type="NCBI Taxonomy" id="57577"/>
    <lineage>
        <taxon>Eukaryota</taxon>
        <taxon>Viridiplantae</taxon>
        <taxon>Streptophyta</taxon>
        <taxon>Embryophyta</taxon>
        <taxon>Tracheophyta</taxon>
        <taxon>Spermatophyta</taxon>
        <taxon>Magnoliopsida</taxon>
        <taxon>eudicotyledons</taxon>
        <taxon>Gunneridae</taxon>
        <taxon>Pentapetalae</taxon>
        <taxon>rosids</taxon>
        <taxon>fabids</taxon>
        <taxon>Fabales</taxon>
        <taxon>Fabaceae</taxon>
        <taxon>Papilionoideae</taxon>
        <taxon>50 kb inversion clade</taxon>
        <taxon>NPAAA clade</taxon>
        <taxon>Hologalegina</taxon>
        <taxon>IRL clade</taxon>
        <taxon>Trifolieae</taxon>
        <taxon>Trifolium</taxon>
    </lineage>
</organism>
<dbReference type="EMBL" id="ASHM01005507">
    <property type="protein sequence ID" value="PNY12731.1"/>
    <property type="molecule type" value="Genomic_DNA"/>
</dbReference>
<dbReference type="AlphaFoldDB" id="A0A2K3PBR9"/>
<reference evidence="2 3" key="2">
    <citation type="journal article" date="2017" name="Front. Plant Sci.">
        <title>Gene Classification and Mining of Molecular Markers Useful in Red Clover (Trifolium pratense) Breeding.</title>
        <authorList>
            <person name="Istvanek J."/>
            <person name="Dluhosova J."/>
            <person name="Dluhos P."/>
            <person name="Patkova L."/>
            <person name="Nedelnik J."/>
            <person name="Repkova J."/>
        </authorList>
    </citation>
    <scope>NUCLEOTIDE SEQUENCE [LARGE SCALE GENOMIC DNA]</scope>
    <source>
        <strain evidence="3">cv. Tatra</strain>
        <tissue evidence="2">Young leaves</tissue>
    </source>
</reference>
<gene>
    <name evidence="2" type="ORF">L195_g009367</name>
</gene>
<accession>A0A2K3PBR9</accession>